<dbReference type="AlphaFoldDB" id="A0A0B6Z143"/>
<gene>
    <name evidence="2" type="primary">ORF44622</name>
</gene>
<evidence type="ECO:0000256" key="1">
    <source>
        <dbReference type="SAM" id="MobiDB-lite"/>
    </source>
</evidence>
<feature type="compositionally biased region" description="Polar residues" evidence="1">
    <location>
        <begin position="58"/>
        <end position="72"/>
    </location>
</feature>
<accession>A0A0B6Z143</accession>
<name>A0A0B6Z143_9EUPU</name>
<evidence type="ECO:0000313" key="2">
    <source>
        <dbReference type="EMBL" id="CEK62243.1"/>
    </source>
</evidence>
<feature type="non-terminal residue" evidence="2">
    <location>
        <position position="72"/>
    </location>
</feature>
<protein>
    <submittedName>
        <fullName evidence="2">Uncharacterized protein</fullName>
    </submittedName>
</protein>
<organism evidence="2">
    <name type="scientific">Arion vulgaris</name>
    <dbReference type="NCBI Taxonomy" id="1028688"/>
    <lineage>
        <taxon>Eukaryota</taxon>
        <taxon>Metazoa</taxon>
        <taxon>Spiralia</taxon>
        <taxon>Lophotrochozoa</taxon>
        <taxon>Mollusca</taxon>
        <taxon>Gastropoda</taxon>
        <taxon>Heterobranchia</taxon>
        <taxon>Euthyneura</taxon>
        <taxon>Panpulmonata</taxon>
        <taxon>Eupulmonata</taxon>
        <taxon>Stylommatophora</taxon>
        <taxon>Helicina</taxon>
        <taxon>Arionoidea</taxon>
        <taxon>Arionidae</taxon>
        <taxon>Arion</taxon>
    </lineage>
</organism>
<feature type="region of interest" description="Disordered" evidence="1">
    <location>
        <begin position="47"/>
        <end position="72"/>
    </location>
</feature>
<dbReference type="EMBL" id="HACG01015378">
    <property type="protein sequence ID" value="CEK62243.1"/>
    <property type="molecule type" value="Transcribed_RNA"/>
</dbReference>
<reference evidence="2" key="1">
    <citation type="submission" date="2014-12" db="EMBL/GenBank/DDBJ databases">
        <title>Insight into the proteome of Arion vulgaris.</title>
        <authorList>
            <person name="Aradska J."/>
            <person name="Bulat T."/>
            <person name="Smidak R."/>
            <person name="Sarate P."/>
            <person name="Gangsoo J."/>
            <person name="Sialana F."/>
            <person name="Bilban M."/>
            <person name="Lubec G."/>
        </authorList>
    </citation>
    <scope>NUCLEOTIDE SEQUENCE</scope>
    <source>
        <tissue evidence="2">Skin</tissue>
    </source>
</reference>
<sequence length="72" mass="7674">VSSGASLTGHTFVTVYSSTWHALNELAADPDPEVSSMSRTIINSVRKKASASARSRQTSHSVTSLNNHMTLS</sequence>
<proteinExistence type="predicted"/>
<feature type="non-terminal residue" evidence="2">
    <location>
        <position position="1"/>
    </location>
</feature>